<organism evidence="4 5">
    <name type="scientific">Mus spicilegus</name>
    <name type="common">Mound-building mouse</name>
    <dbReference type="NCBI Taxonomy" id="10103"/>
    <lineage>
        <taxon>Eukaryota</taxon>
        <taxon>Metazoa</taxon>
        <taxon>Chordata</taxon>
        <taxon>Craniata</taxon>
        <taxon>Vertebrata</taxon>
        <taxon>Euteleostomi</taxon>
        <taxon>Mammalia</taxon>
        <taxon>Eutheria</taxon>
        <taxon>Euarchontoglires</taxon>
        <taxon>Glires</taxon>
        <taxon>Rodentia</taxon>
        <taxon>Myomorpha</taxon>
        <taxon>Muroidea</taxon>
        <taxon>Muridae</taxon>
        <taxon>Murinae</taxon>
        <taxon>Mus</taxon>
        <taxon>Mus</taxon>
    </lineage>
</organism>
<evidence type="ECO:0000256" key="2">
    <source>
        <dbReference type="ARBA" id="ARBA00022614"/>
    </source>
</evidence>
<dbReference type="PIRSF" id="PIRSF038286">
    <property type="entry name" value="PRAME"/>
    <property type="match status" value="1"/>
</dbReference>
<dbReference type="Ensembl" id="ENSMSIT00000034522.1">
    <property type="protein sequence ID" value="ENSMSIP00000027380.1"/>
    <property type="gene ID" value="ENSMSIG00000023102.1"/>
</dbReference>
<dbReference type="Gene3D" id="3.80.10.10">
    <property type="entry name" value="Ribonuclease Inhibitor"/>
    <property type="match status" value="1"/>
</dbReference>
<sequence length="485" mass="55788">MSVDSLPTLFQWARDNLLKEEALAISALEELPSHLFPEMFKVAFTDRHTKVLIAMVSAWPFPCLPVGTLIEDPHLETLKAVLDGLNVLVTGKVHSSRCKLRVLDLRRNVHHDFWSIQTGSHEDNCPAQIVAQKQPVETCPNPRREIPFMVVTDFELMQESFDEWTIYLMQWIQERKSSIHLCCRKLNSCASPVSNVIEIFKLVDLNCILELQLSQWWPEFLEELDPYLEGMNNLHTLMLEGLKPFRFTACEEDQEDEWQSTLPSLLSNFGGLQNLYLNDIYLLEDSLDKWLGCLKTPLKTLSITDCPRLLQSDFECLPNCPNICKLKHLNLNALFLSDVGYEIPGLILEKVTSTLQILELERCGMTDPHFKALMPALSKCSQLLKVSFCHNDISLLVLKTLLCHTAKLSQLTQELYPAPQECYEDYKILKDRFKKLCPELLNILKAKRQPKKVSFTTQTCLKCLHSCHYYYNLEATDCLCQCICQ</sequence>
<evidence type="ECO:0000313" key="4">
    <source>
        <dbReference type="Ensembl" id="ENSMSIP00000027380.1"/>
    </source>
</evidence>
<dbReference type="PANTHER" id="PTHR14224:SF26">
    <property type="entry name" value="PRAME LIKE 6"/>
    <property type="match status" value="1"/>
</dbReference>
<dbReference type="GeneTree" id="ENSGT01030000234531"/>
<protein>
    <submittedName>
        <fullName evidence="4">PRAME like 6</fullName>
    </submittedName>
</protein>
<keyword evidence="3" id="KW-0677">Repeat</keyword>
<dbReference type="InterPro" id="IPR026271">
    <property type="entry name" value="PRAME"/>
</dbReference>
<dbReference type="InterPro" id="IPR032675">
    <property type="entry name" value="LRR_dom_sf"/>
</dbReference>
<name>A0A8C6N0S1_MUSSI</name>
<dbReference type="PANTHER" id="PTHR14224">
    <property type="entry name" value="SIMILAR TO PREFERENTIALLY EXPRESSED ANTIGEN IN MELANOMA-LIKE 3"/>
    <property type="match status" value="1"/>
</dbReference>
<proteinExistence type="inferred from homology"/>
<reference evidence="4" key="1">
    <citation type="submission" date="2025-08" db="UniProtKB">
        <authorList>
            <consortium name="Ensembl"/>
        </authorList>
    </citation>
    <scope>IDENTIFICATION</scope>
</reference>
<dbReference type="FunFam" id="3.80.10.10:FF:000079">
    <property type="entry name" value="PRAME family member 18"/>
    <property type="match status" value="1"/>
</dbReference>
<dbReference type="Proteomes" id="UP000694415">
    <property type="component" value="Unplaced"/>
</dbReference>
<evidence type="ECO:0000313" key="5">
    <source>
        <dbReference type="Proteomes" id="UP000694415"/>
    </source>
</evidence>
<keyword evidence="2" id="KW-0433">Leucine-rich repeat</keyword>
<dbReference type="GO" id="GO:0045892">
    <property type="term" value="P:negative regulation of DNA-templated transcription"/>
    <property type="evidence" value="ECO:0007669"/>
    <property type="project" value="InterPro"/>
</dbReference>
<evidence type="ECO:0000256" key="3">
    <source>
        <dbReference type="ARBA" id="ARBA00022737"/>
    </source>
</evidence>
<dbReference type="GO" id="GO:0045596">
    <property type="term" value="P:negative regulation of cell differentiation"/>
    <property type="evidence" value="ECO:0007669"/>
    <property type="project" value="InterPro"/>
</dbReference>
<dbReference type="SUPFAM" id="SSF52047">
    <property type="entry name" value="RNI-like"/>
    <property type="match status" value="1"/>
</dbReference>
<keyword evidence="5" id="KW-1185">Reference proteome</keyword>
<comment type="similarity">
    <text evidence="1">Belongs to the PRAME family.</text>
</comment>
<accession>A0A8C6N0S1</accession>
<dbReference type="GO" id="GO:0005737">
    <property type="term" value="C:cytoplasm"/>
    <property type="evidence" value="ECO:0007669"/>
    <property type="project" value="TreeGrafter"/>
</dbReference>
<dbReference type="GO" id="GO:0043066">
    <property type="term" value="P:negative regulation of apoptotic process"/>
    <property type="evidence" value="ECO:0007669"/>
    <property type="project" value="InterPro"/>
</dbReference>
<dbReference type="InterPro" id="IPR050694">
    <property type="entry name" value="LRRC14/PRAME"/>
</dbReference>
<evidence type="ECO:0000256" key="1">
    <source>
        <dbReference type="ARBA" id="ARBA00009608"/>
    </source>
</evidence>
<reference evidence="4" key="2">
    <citation type="submission" date="2025-09" db="UniProtKB">
        <authorList>
            <consortium name="Ensembl"/>
        </authorList>
    </citation>
    <scope>IDENTIFICATION</scope>
</reference>
<dbReference type="AlphaFoldDB" id="A0A8C6N0S1"/>
<dbReference type="GO" id="GO:0008284">
    <property type="term" value="P:positive regulation of cell population proliferation"/>
    <property type="evidence" value="ECO:0007669"/>
    <property type="project" value="InterPro"/>
</dbReference>